<dbReference type="AlphaFoldDB" id="A0A6A6D1H0"/>
<reference evidence="3" key="1">
    <citation type="journal article" date="2020" name="Stud. Mycol.">
        <title>101 Dothideomycetes genomes: a test case for predicting lifestyles and emergence of pathogens.</title>
        <authorList>
            <person name="Haridas S."/>
            <person name="Albert R."/>
            <person name="Binder M."/>
            <person name="Bloem J."/>
            <person name="Labutti K."/>
            <person name="Salamov A."/>
            <person name="Andreopoulos B."/>
            <person name="Baker S."/>
            <person name="Barry K."/>
            <person name="Bills G."/>
            <person name="Bluhm B."/>
            <person name="Cannon C."/>
            <person name="Castanera R."/>
            <person name="Culley D."/>
            <person name="Daum C."/>
            <person name="Ezra D."/>
            <person name="Gonzalez J."/>
            <person name="Henrissat B."/>
            <person name="Kuo A."/>
            <person name="Liang C."/>
            <person name="Lipzen A."/>
            <person name="Lutzoni F."/>
            <person name="Magnuson J."/>
            <person name="Mondo S."/>
            <person name="Nolan M."/>
            <person name="Ohm R."/>
            <person name="Pangilinan J."/>
            <person name="Park H.-J."/>
            <person name="Ramirez L."/>
            <person name="Alfaro M."/>
            <person name="Sun H."/>
            <person name="Tritt A."/>
            <person name="Yoshinaga Y."/>
            <person name="Zwiers L.-H."/>
            <person name="Turgeon B."/>
            <person name="Goodwin S."/>
            <person name="Spatafora J."/>
            <person name="Crous P."/>
            <person name="Grigoriev I."/>
        </authorList>
    </citation>
    <scope>NUCLEOTIDE SEQUENCE</scope>
    <source>
        <strain evidence="3">ATCC 36951</strain>
    </source>
</reference>
<dbReference type="GO" id="GO:0016787">
    <property type="term" value="F:hydrolase activity"/>
    <property type="evidence" value="ECO:0007669"/>
    <property type="project" value="InterPro"/>
</dbReference>
<organism evidence="3 4">
    <name type="scientific">Zasmidium cellare ATCC 36951</name>
    <dbReference type="NCBI Taxonomy" id="1080233"/>
    <lineage>
        <taxon>Eukaryota</taxon>
        <taxon>Fungi</taxon>
        <taxon>Dikarya</taxon>
        <taxon>Ascomycota</taxon>
        <taxon>Pezizomycotina</taxon>
        <taxon>Dothideomycetes</taxon>
        <taxon>Dothideomycetidae</taxon>
        <taxon>Mycosphaerellales</taxon>
        <taxon>Mycosphaerellaceae</taxon>
        <taxon>Zasmidium</taxon>
    </lineage>
</organism>
<dbReference type="SUPFAM" id="SSF53474">
    <property type="entry name" value="alpha/beta-Hydrolases"/>
    <property type="match status" value="1"/>
</dbReference>
<evidence type="ECO:0000256" key="1">
    <source>
        <dbReference type="SAM" id="MobiDB-lite"/>
    </source>
</evidence>
<evidence type="ECO:0000259" key="2">
    <source>
        <dbReference type="Pfam" id="PF07859"/>
    </source>
</evidence>
<gene>
    <name evidence="3" type="ORF">M409DRAFT_62829</name>
</gene>
<evidence type="ECO:0000313" key="3">
    <source>
        <dbReference type="EMBL" id="KAF2173274.1"/>
    </source>
</evidence>
<protein>
    <recommendedName>
        <fullName evidence="2">Alpha/beta hydrolase fold-3 domain-containing protein</fullName>
    </recommendedName>
</protein>
<dbReference type="Gene3D" id="3.40.50.1820">
    <property type="entry name" value="alpha/beta hydrolase"/>
    <property type="match status" value="1"/>
</dbReference>
<dbReference type="RefSeq" id="XP_033674163.1">
    <property type="nucleotide sequence ID" value="XM_033815325.1"/>
</dbReference>
<name>A0A6A6D1H0_ZASCE</name>
<evidence type="ECO:0000313" key="4">
    <source>
        <dbReference type="Proteomes" id="UP000799537"/>
    </source>
</evidence>
<feature type="region of interest" description="Disordered" evidence="1">
    <location>
        <begin position="291"/>
        <end position="319"/>
    </location>
</feature>
<dbReference type="Proteomes" id="UP000799537">
    <property type="component" value="Unassembled WGS sequence"/>
</dbReference>
<dbReference type="InterPro" id="IPR013094">
    <property type="entry name" value="AB_hydrolase_3"/>
</dbReference>
<feature type="domain" description="Alpha/beta hydrolase fold-3" evidence="2">
    <location>
        <begin position="44"/>
        <end position="193"/>
    </location>
</feature>
<dbReference type="EMBL" id="ML993580">
    <property type="protein sequence ID" value="KAF2173274.1"/>
    <property type="molecule type" value="Genomic_DNA"/>
</dbReference>
<feature type="compositionally biased region" description="Basic and acidic residues" evidence="1">
    <location>
        <begin position="306"/>
        <end position="319"/>
    </location>
</feature>
<keyword evidence="4" id="KW-1185">Reference proteome</keyword>
<proteinExistence type="predicted"/>
<dbReference type="OrthoDB" id="5396420at2759"/>
<dbReference type="Pfam" id="PF07859">
    <property type="entry name" value="Abhydrolase_3"/>
    <property type="match status" value="1"/>
</dbReference>
<accession>A0A6A6D1H0</accession>
<sequence>MPCVTAVWIYHPKEASSQTDSSSVAVYLPRSSVLQNEAHDASNVETLRDTLSCHLVKINYRCGKDHKFPAPVHDMLTGYDWIINNLLPKRAISRPGRSEHVGRLAICGELLGGTLGLGLALSECRIGEPGIVAAAINNPIVDWTTVHDRNWMPFKPQSKAHTSNGLAWDDLAQYRETLFRRPSHYFDPFASPMLFFRSAELEVPDYVEEQPLDEMEELIRFEREESLREQLGLGAQPDIVEPEPMKSVKKRRVSRRFPSKALSLRLPNVRIESGSDAVVSGQAIELAHQLRQSFERQRKPGPARNETSRSEDRQDPDVTVDEVRHCWHPGLGLWDDTAAGKARILEAAMWLKEHLAK</sequence>
<dbReference type="GeneID" id="54568597"/>
<dbReference type="InterPro" id="IPR029058">
    <property type="entry name" value="AB_hydrolase_fold"/>
</dbReference>